<evidence type="ECO:0000313" key="2">
    <source>
        <dbReference type="Proteomes" id="UP000790709"/>
    </source>
</evidence>
<gene>
    <name evidence="1" type="ORF">BV22DRAFT_1050692</name>
</gene>
<comment type="caution">
    <text evidence="1">The sequence shown here is derived from an EMBL/GenBank/DDBJ whole genome shotgun (WGS) entry which is preliminary data.</text>
</comment>
<organism evidence="1 2">
    <name type="scientific">Leucogyrophana mollusca</name>
    <dbReference type="NCBI Taxonomy" id="85980"/>
    <lineage>
        <taxon>Eukaryota</taxon>
        <taxon>Fungi</taxon>
        <taxon>Dikarya</taxon>
        <taxon>Basidiomycota</taxon>
        <taxon>Agaricomycotina</taxon>
        <taxon>Agaricomycetes</taxon>
        <taxon>Agaricomycetidae</taxon>
        <taxon>Boletales</taxon>
        <taxon>Boletales incertae sedis</taxon>
        <taxon>Leucogyrophana</taxon>
    </lineage>
</organism>
<accession>A0ACB8B2T0</accession>
<name>A0ACB8B2T0_9AGAM</name>
<dbReference type="EMBL" id="MU266614">
    <property type="protein sequence ID" value="KAH7919990.1"/>
    <property type="molecule type" value="Genomic_DNA"/>
</dbReference>
<protein>
    <submittedName>
        <fullName evidence="1">Uncharacterized protein</fullName>
    </submittedName>
</protein>
<proteinExistence type="predicted"/>
<dbReference type="Proteomes" id="UP000790709">
    <property type="component" value="Unassembled WGS sequence"/>
</dbReference>
<sequence>MCTAVHWTKAVNLKIDGIGLHRETINSILLDASSNLIAKSFSAQSWNDKDTTNILLHATQAANSISNCLQQINALDLMLQVMIWHTGRAYMVIYNWMITTGPLFAYTLIKHLDTHGEASLLALSPQLRCLIIHVTNYVVAVQEAKNNNIPTPVPATTSQ</sequence>
<reference evidence="1" key="1">
    <citation type="journal article" date="2021" name="New Phytol.">
        <title>Evolutionary innovations through gain and loss of genes in the ectomycorrhizal Boletales.</title>
        <authorList>
            <person name="Wu G."/>
            <person name="Miyauchi S."/>
            <person name="Morin E."/>
            <person name="Kuo A."/>
            <person name="Drula E."/>
            <person name="Varga T."/>
            <person name="Kohler A."/>
            <person name="Feng B."/>
            <person name="Cao Y."/>
            <person name="Lipzen A."/>
            <person name="Daum C."/>
            <person name="Hundley H."/>
            <person name="Pangilinan J."/>
            <person name="Johnson J."/>
            <person name="Barry K."/>
            <person name="LaButti K."/>
            <person name="Ng V."/>
            <person name="Ahrendt S."/>
            <person name="Min B."/>
            <person name="Choi I.G."/>
            <person name="Park H."/>
            <person name="Plett J.M."/>
            <person name="Magnuson J."/>
            <person name="Spatafora J.W."/>
            <person name="Nagy L.G."/>
            <person name="Henrissat B."/>
            <person name="Grigoriev I.V."/>
            <person name="Yang Z.L."/>
            <person name="Xu J."/>
            <person name="Martin F.M."/>
        </authorList>
    </citation>
    <scope>NUCLEOTIDE SEQUENCE</scope>
    <source>
        <strain evidence="1">KUC20120723A-06</strain>
    </source>
</reference>
<evidence type="ECO:0000313" key="1">
    <source>
        <dbReference type="EMBL" id="KAH7919990.1"/>
    </source>
</evidence>
<keyword evidence="2" id="KW-1185">Reference proteome</keyword>